<proteinExistence type="predicted"/>
<dbReference type="EMBL" id="WTYV01000008">
    <property type="protein sequence ID" value="MXO73198.1"/>
    <property type="molecule type" value="Genomic_DNA"/>
</dbReference>
<dbReference type="AlphaFoldDB" id="A0A844Z1H5"/>
<evidence type="ECO:0000256" key="4">
    <source>
        <dbReference type="ARBA" id="ARBA00022692"/>
    </source>
</evidence>
<sequence>MSEKARLTRGSVAGHLLHQTTPMIVGVAAIMSIGLVDAYFIGQLGAGQLAAMSFVFPVTTALGSVGVGVMVGTSSVVARAIGAGDEERASRCAALGVALGLATGLAVAVALLLGQDALFAAMGARGAVAGHVANYMLPYALGFPLLLTISGLNGVLRAQGAAKSSTVVSLVFAGANLVLTPLLVPLLGVPGAALATIAGWLMGAGTGLWLVRRGEVPLRLALLRRGNLREPLRQVLRVALPAAFTNSINPVGLALLTGCLASEGAAAVAGFGVGGRLQLAAVVPLLGLSGSIGAIVGQNWGAGQHDRARQALWQAGLFCLGYGLLAGLVLYALRGWLAGAFSEDAATIAAAREYLSIGVWGYAMFGLFIVANGAMNAVDRAGTAMALSITRSLLVMVPFAILTQPLWDAKGVYFAELVANIAGGSAAVLVAWLALKGPPARR</sequence>
<reference evidence="8 9" key="1">
    <citation type="submission" date="2019-12" db="EMBL/GenBank/DDBJ databases">
        <title>Genomic-based taxomic classification of the family Erythrobacteraceae.</title>
        <authorList>
            <person name="Xu L."/>
        </authorList>
    </citation>
    <scope>NUCLEOTIDE SEQUENCE [LARGE SCALE GENOMIC DNA]</scope>
    <source>
        <strain evidence="8 9">M0322</strain>
    </source>
</reference>
<dbReference type="GO" id="GO:0015297">
    <property type="term" value="F:antiporter activity"/>
    <property type="evidence" value="ECO:0007669"/>
    <property type="project" value="InterPro"/>
</dbReference>
<dbReference type="Proteomes" id="UP000466966">
    <property type="component" value="Unassembled WGS sequence"/>
</dbReference>
<accession>A0A844Z1H5</accession>
<dbReference type="GO" id="GO:0042910">
    <property type="term" value="F:xenobiotic transmembrane transporter activity"/>
    <property type="evidence" value="ECO:0007669"/>
    <property type="project" value="InterPro"/>
</dbReference>
<protein>
    <submittedName>
        <fullName evidence="8">MATE family efflux transporter</fullName>
    </submittedName>
</protein>
<evidence type="ECO:0000256" key="2">
    <source>
        <dbReference type="ARBA" id="ARBA00022448"/>
    </source>
</evidence>
<evidence type="ECO:0000256" key="6">
    <source>
        <dbReference type="ARBA" id="ARBA00023136"/>
    </source>
</evidence>
<feature type="transmembrane region" description="Helical" evidence="7">
    <location>
        <begin position="167"/>
        <end position="186"/>
    </location>
</feature>
<evidence type="ECO:0000256" key="7">
    <source>
        <dbReference type="SAM" id="Phobius"/>
    </source>
</evidence>
<dbReference type="InterPro" id="IPR052031">
    <property type="entry name" value="Membrane_Transporter-Flippase"/>
</dbReference>
<evidence type="ECO:0000313" key="9">
    <source>
        <dbReference type="Proteomes" id="UP000466966"/>
    </source>
</evidence>
<dbReference type="RefSeq" id="WP_160773130.1">
    <property type="nucleotide sequence ID" value="NZ_WTYV01000008.1"/>
</dbReference>
<dbReference type="NCBIfam" id="TIGR00797">
    <property type="entry name" value="matE"/>
    <property type="match status" value="1"/>
</dbReference>
<feature type="transmembrane region" description="Helical" evidence="7">
    <location>
        <begin position="93"/>
        <end position="115"/>
    </location>
</feature>
<evidence type="ECO:0000256" key="3">
    <source>
        <dbReference type="ARBA" id="ARBA00022475"/>
    </source>
</evidence>
<dbReference type="InterPro" id="IPR048279">
    <property type="entry name" value="MdtK-like"/>
</dbReference>
<comment type="subcellular location">
    <subcellularLocation>
        <location evidence="1">Cell inner membrane</location>
        <topology evidence="1">Multi-pass membrane protein</topology>
    </subcellularLocation>
</comment>
<feature type="transmembrane region" description="Helical" evidence="7">
    <location>
        <begin position="386"/>
        <end position="407"/>
    </location>
</feature>
<dbReference type="PIRSF" id="PIRSF006603">
    <property type="entry name" value="DinF"/>
    <property type="match status" value="1"/>
</dbReference>
<feature type="transmembrane region" description="Helical" evidence="7">
    <location>
        <begin position="135"/>
        <end position="155"/>
    </location>
</feature>
<dbReference type="GO" id="GO:0005886">
    <property type="term" value="C:plasma membrane"/>
    <property type="evidence" value="ECO:0007669"/>
    <property type="project" value="UniProtKB-SubCell"/>
</dbReference>
<gene>
    <name evidence="8" type="ORF">GRI99_16340</name>
</gene>
<dbReference type="PANTHER" id="PTHR43549:SF3">
    <property type="entry name" value="MULTIDRUG RESISTANCE PROTEIN YPNP-RELATED"/>
    <property type="match status" value="1"/>
</dbReference>
<dbReference type="InterPro" id="IPR002528">
    <property type="entry name" value="MATE_fam"/>
</dbReference>
<keyword evidence="2" id="KW-0813">Transport</keyword>
<organism evidence="8 9">
    <name type="scientific">Alteraurantiacibacter buctensis</name>
    <dbReference type="NCBI Taxonomy" id="1503981"/>
    <lineage>
        <taxon>Bacteria</taxon>
        <taxon>Pseudomonadati</taxon>
        <taxon>Pseudomonadota</taxon>
        <taxon>Alphaproteobacteria</taxon>
        <taxon>Sphingomonadales</taxon>
        <taxon>Erythrobacteraceae</taxon>
        <taxon>Alteraurantiacibacter</taxon>
    </lineage>
</organism>
<feature type="transmembrane region" description="Helical" evidence="7">
    <location>
        <begin position="21"/>
        <end position="42"/>
    </location>
</feature>
<feature type="transmembrane region" description="Helical" evidence="7">
    <location>
        <begin position="312"/>
        <end position="334"/>
    </location>
</feature>
<evidence type="ECO:0000313" key="8">
    <source>
        <dbReference type="EMBL" id="MXO73198.1"/>
    </source>
</evidence>
<keyword evidence="6 7" id="KW-0472">Membrane</keyword>
<dbReference type="PANTHER" id="PTHR43549">
    <property type="entry name" value="MULTIDRUG RESISTANCE PROTEIN YPNP-RELATED"/>
    <property type="match status" value="1"/>
</dbReference>
<feature type="transmembrane region" description="Helical" evidence="7">
    <location>
        <begin position="54"/>
        <end position="81"/>
    </location>
</feature>
<feature type="transmembrane region" description="Helical" evidence="7">
    <location>
        <begin position="192"/>
        <end position="211"/>
    </location>
</feature>
<evidence type="ECO:0000256" key="5">
    <source>
        <dbReference type="ARBA" id="ARBA00022989"/>
    </source>
</evidence>
<feature type="transmembrane region" description="Helical" evidence="7">
    <location>
        <begin position="413"/>
        <end position="435"/>
    </location>
</feature>
<feature type="transmembrane region" description="Helical" evidence="7">
    <location>
        <begin position="354"/>
        <end position="374"/>
    </location>
</feature>
<keyword evidence="5 7" id="KW-1133">Transmembrane helix</keyword>
<feature type="transmembrane region" description="Helical" evidence="7">
    <location>
        <begin position="253"/>
        <end position="273"/>
    </location>
</feature>
<name>A0A844Z1H5_9SPHN</name>
<dbReference type="OrthoDB" id="9806302at2"/>
<dbReference type="Pfam" id="PF01554">
    <property type="entry name" value="MatE"/>
    <property type="match status" value="2"/>
</dbReference>
<keyword evidence="3" id="KW-1003">Cell membrane</keyword>
<keyword evidence="9" id="KW-1185">Reference proteome</keyword>
<keyword evidence="4 7" id="KW-0812">Transmembrane</keyword>
<comment type="caution">
    <text evidence="8">The sequence shown here is derived from an EMBL/GenBank/DDBJ whole genome shotgun (WGS) entry which is preliminary data.</text>
</comment>
<feature type="transmembrane region" description="Helical" evidence="7">
    <location>
        <begin position="279"/>
        <end position="300"/>
    </location>
</feature>
<evidence type="ECO:0000256" key="1">
    <source>
        <dbReference type="ARBA" id="ARBA00004429"/>
    </source>
</evidence>